<dbReference type="Proteomes" id="UP001140172">
    <property type="component" value="Unassembled WGS sequence"/>
</dbReference>
<comment type="caution">
    <text evidence="2">The sequence shown here is derived from an EMBL/GenBank/DDBJ whole genome shotgun (WGS) entry which is preliminary data.</text>
</comment>
<accession>A0A9W8H5F8</accession>
<dbReference type="GO" id="GO:0000379">
    <property type="term" value="P:tRNA-type intron splice site recognition and cleavage"/>
    <property type="evidence" value="ECO:0007669"/>
    <property type="project" value="TreeGrafter"/>
</dbReference>
<dbReference type="GO" id="GO:0000214">
    <property type="term" value="C:tRNA-intron endonuclease complex"/>
    <property type="evidence" value="ECO:0007669"/>
    <property type="project" value="TreeGrafter"/>
</dbReference>
<name>A0A9W8H5F8_9FUNG</name>
<evidence type="ECO:0000313" key="2">
    <source>
        <dbReference type="EMBL" id="KAJ2778285.1"/>
    </source>
</evidence>
<dbReference type="PANTHER" id="PTHR21027">
    <property type="entry name" value="TRNA-SPLICING ENDONUCLEASE SUBUNIT SEN54"/>
    <property type="match status" value="1"/>
</dbReference>
<feature type="compositionally biased region" description="Polar residues" evidence="1">
    <location>
        <begin position="1"/>
        <end position="12"/>
    </location>
</feature>
<dbReference type="EMBL" id="JANBUM010000359">
    <property type="protein sequence ID" value="KAJ2778285.1"/>
    <property type="molecule type" value="Genomic_DNA"/>
</dbReference>
<sequence length="229" mass="25320">MPPRKNQSTQHSAHYVDNRDPMASGITDDALAADDSGLGGLEQFLFANTKWNSKDTSSDHTNPLPVKVAAPTDTDQEREAILSLQSAYSRMISVPPKKCRKSCFGYFHSDLHLVAIPDKPIDTISRTSGFSKDAVIYLMPEEWLLFVERGSLLIADKDIGTEKPLVASYDSIWSAALNTARLNLDIYRAYAYLRRLGYIVVCPDNIKAAYPEDKGSGFLDDTPSATNID</sequence>
<keyword evidence="3" id="KW-1185">Reference proteome</keyword>
<evidence type="ECO:0000256" key="1">
    <source>
        <dbReference type="SAM" id="MobiDB-lite"/>
    </source>
</evidence>
<reference evidence="2" key="1">
    <citation type="submission" date="2022-07" db="EMBL/GenBank/DDBJ databases">
        <title>Phylogenomic reconstructions and comparative analyses of Kickxellomycotina fungi.</title>
        <authorList>
            <person name="Reynolds N.K."/>
            <person name="Stajich J.E."/>
            <person name="Barry K."/>
            <person name="Grigoriev I.V."/>
            <person name="Crous P."/>
            <person name="Smith M.E."/>
        </authorList>
    </citation>
    <scope>NUCLEOTIDE SEQUENCE</scope>
    <source>
        <strain evidence="2">BCRC 34489</strain>
    </source>
</reference>
<evidence type="ECO:0008006" key="4">
    <source>
        <dbReference type="Google" id="ProtNLM"/>
    </source>
</evidence>
<dbReference type="InterPro" id="IPR024337">
    <property type="entry name" value="tRNA_splic_suSen54"/>
</dbReference>
<dbReference type="PANTHER" id="PTHR21027:SF1">
    <property type="entry name" value="TRNA-SPLICING ENDONUCLEASE SUBUNIT SEN54"/>
    <property type="match status" value="1"/>
</dbReference>
<proteinExistence type="predicted"/>
<organism evidence="2 3">
    <name type="scientific">Coemansia interrupta</name>
    <dbReference type="NCBI Taxonomy" id="1126814"/>
    <lineage>
        <taxon>Eukaryota</taxon>
        <taxon>Fungi</taxon>
        <taxon>Fungi incertae sedis</taxon>
        <taxon>Zoopagomycota</taxon>
        <taxon>Kickxellomycotina</taxon>
        <taxon>Kickxellomycetes</taxon>
        <taxon>Kickxellales</taxon>
        <taxon>Kickxellaceae</taxon>
        <taxon>Coemansia</taxon>
    </lineage>
</organism>
<dbReference type="OrthoDB" id="408683at2759"/>
<evidence type="ECO:0000313" key="3">
    <source>
        <dbReference type="Proteomes" id="UP001140172"/>
    </source>
</evidence>
<protein>
    <recommendedName>
        <fullName evidence="4">tRNA-splicing endonuclease subunit Sen54 N-terminal domain-containing protein</fullName>
    </recommendedName>
</protein>
<gene>
    <name evidence="2" type="ORF">GGI15_004220</name>
</gene>
<feature type="region of interest" description="Disordered" evidence="1">
    <location>
        <begin position="1"/>
        <end position="27"/>
    </location>
</feature>
<dbReference type="AlphaFoldDB" id="A0A9W8H5F8"/>